<dbReference type="AlphaFoldDB" id="L5JY26"/>
<keyword evidence="1" id="KW-0646">Protease inhibitor</keyword>
<dbReference type="PANTHER" id="PTHR46751:SF2">
    <property type="entry name" value="EPPIN"/>
    <property type="match status" value="1"/>
</dbReference>
<evidence type="ECO:0000313" key="5">
    <source>
        <dbReference type="EMBL" id="ELK04240.1"/>
    </source>
</evidence>
<dbReference type="PROSITE" id="PS00280">
    <property type="entry name" value="BPTI_KUNITZ_1"/>
    <property type="match status" value="1"/>
</dbReference>
<keyword evidence="3" id="KW-1015">Disulfide bond</keyword>
<protein>
    <submittedName>
        <fullName evidence="5">Eppin</fullName>
    </submittedName>
</protein>
<organism evidence="5 6">
    <name type="scientific">Pteropus alecto</name>
    <name type="common">Black flying fox</name>
    <dbReference type="NCBI Taxonomy" id="9402"/>
    <lineage>
        <taxon>Eukaryota</taxon>
        <taxon>Metazoa</taxon>
        <taxon>Chordata</taxon>
        <taxon>Craniata</taxon>
        <taxon>Vertebrata</taxon>
        <taxon>Euteleostomi</taxon>
        <taxon>Mammalia</taxon>
        <taxon>Eutheria</taxon>
        <taxon>Laurasiatheria</taxon>
        <taxon>Chiroptera</taxon>
        <taxon>Yinpterochiroptera</taxon>
        <taxon>Pteropodoidea</taxon>
        <taxon>Pteropodidae</taxon>
        <taxon>Pteropodinae</taxon>
        <taxon>Pteropus</taxon>
    </lineage>
</organism>
<dbReference type="Proteomes" id="UP000010552">
    <property type="component" value="Unassembled WGS sequence"/>
</dbReference>
<dbReference type="SMART" id="SM00131">
    <property type="entry name" value="KU"/>
    <property type="match status" value="1"/>
</dbReference>
<dbReference type="eggNOG" id="KOG4295">
    <property type="taxonomic scope" value="Eukaryota"/>
</dbReference>
<dbReference type="GO" id="GO:0004867">
    <property type="term" value="F:serine-type endopeptidase inhibitor activity"/>
    <property type="evidence" value="ECO:0007669"/>
    <property type="project" value="UniProtKB-KW"/>
</dbReference>
<reference evidence="6" key="1">
    <citation type="journal article" date="2013" name="Science">
        <title>Comparative analysis of bat genomes provides insight into the evolution of flight and immunity.</title>
        <authorList>
            <person name="Zhang G."/>
            <person name="Cowled C."/>
            <person name="Shi Z."/>
            <person name="Huang Z."/>
            <person name="Bishop-Lilly K.A."/>
            <person name="Fang X."/>
            <person name="Wynne J.W."/>
            <person name="Xiong Z."/>
            <person name="Baker M.L."/>
            <person name="Zhao W."/>
            <person name="Tachedjian M."/>
            <person name="Zhu Y."/>
            <person name="Zhou P."/>
            <person name="Jiang X."/>
            <person name="Ng J."/>
            <person name="Yang L."/>
            <person name="Wu L."/>
            <person name="Xiao J."/>
            <person name="Feng Y."/>
            <person name="Chen Y."/>
            <person name="Sun X."/>
            <person name="Zhang Y."/>
            <person name="Marsh G.A."/>
            <person name="Crameri G."/>
            <person name="Broder C.C."/>
            <person name="Frey K.G."/>
            <person name="Wang L.F."/>
            <person name="Wang J."/>
        </authorList>
    </citation>
    <scope>NUCLEOTIDE SEQUENCE [LARGE SCALE GENOMIC DNA]</scope>
</reference>
<dbReference type="CDD" id="cd22611">
    <property type="entry name" value="Kunitz_eppin"/>
    <property type="match status" value="1"/>
</dbReference>
<dbReference type="Pfam" id="PF00014">
    <property type="entry name" value="Kunitz_BPTI"/>
    <property type="match status" value="1"/>
</dbReference>
<dbReference type="InterPro" id="IPR036880">
    <property type="entry name" value="Kunitz_BPTI_sf"/>
</dbReference>
<proteinExistence type="predicted"/>
<dbReference type="InterPro" id="IPR020901">
    <property type="entry name" value="Prtase_inh_Kunz-CS"/>
</dbReference>
<dbReference type="FunFam" id="4.10.410.10:FF:000015">
    <property type="entry name" value="WAP four-disulfide core domain 6A"/>
    <property type="match status" value="1"/>
</dbReference>
<dbReference type="InParanoid" id="L5JY26"/>
<dbReference type="GO" id="GO:0005615">
    <property type="term" value="C:extracellular space"/>
    <property type="evidence" value="ECO:0007669"/>
    <property type="project" value="TreeGrafter"/>
</dbReference>
<feature type="domain" description="BPTI/Kunitz inhibitor" evidence="4">
    <location>
        <begin position="1"/>
        <end position="49"/>
    </location>
</feature>
<sequence length="133" mass="15121">MPKDSGPCMAFFRRWWYDNHNDTCFSFIYGGCQGNSNNFQTKDICQNMCLKNRESQGPQAPMLSPEPCGDVWVLAGPFQESHILGRPGADRTSSIQEQEYISQRVRQWFLDAEVRKGCESKLARMTGGGKMQT</sequence>
<dbReference type="PRINTS" id="PR00759">
    <property type="entry name" value="BASICPTASE"/>
</dbReference>
<dbReference type="InterPro" id="IPR051388">
    <property type="entry name" value="Serpin_venom_toxin"/>
</dbReference>
<keyword evidence="6" id="KW-1185">Reference proteome</keyword>
<dbReference type="Gene3D" id="4.10.410.10">
    <property type="entry name" value="Pancreatic trypsin inhibitor Kunitz domain"/>
    <property type="match status" value="1"/>
</dbReference>
<accession>L5JY26</accession>
<evidence type="ECO:0000256" key="1">
    <source>
        <dbReference type="ARBA" id="ARBA00022690"/>
    </source>
</evidence>
<evidence type="ECO:0000256" key="2">
    <source>
        <dbReference type="ARBA" id="ARBA00022900"/>
    </source>
</evidence>
<dbReference type="PANTHER" id="PTHR46751">
    <property type="entry name" value="EPPIN"/>
    <property type="match status" value="1"/>
</dbReference>
<evidence type="ECO:0000313" key="6">
    <source>
        <dbReference type="Proteomes" id="UP000010552"/>
    </source>
</evidence>
<dbReference type="InterPro" id="IPR002223">
    <property type="entry name" value="Kunitz_BPTI"/>
</dbReference>
<keyword evidence="2" id="KW-0722">Serine protease inhibitor</keyword>
<dbReference type="PROSITE" id="PS50279">
    <property type="entry name" value="BPTI_KUNITZ_2"/>
    <property type="match status" value="1"/>
</dbReference>
<dbReference type="STRING" id="9402.L5JY26"/>
<name>L5JY26_PTEAL</name>
<gene>
    <name evidence="5" type="ORF">PAL_GLEAN10024397</name>
</gene>
<dbReference type="MEROPS" id="I02.956"/>
<evidence type="ECO:0000259" key="4">
    <source>
        <dbReference type="PROSITE" id="PS50279"/>
    </source>
</evidence>
<dbReference type="EMBL" id="KB031072">
    <property type="protein sequence ID" value="ELK04240.1"/>
    <property type="molecule type" value="Genomic_DNA"/>
</dbReference>
<evidence type="ECO:0000256" key="3">
    <source>
        <dbReference type="ARBA" id="ARBA00023157"/>
    </source>
</evidence>
<dbReference type="SUPFAM" id="SSF57362">
    <property type="entry name" value="BPTI-like"/>
    <property type="match status" value="1"/>
</dbReference>